<keyword evidence="1" id="KW-0732">Signal</keyword>
<sequence>MFAKVLSIAAIVKIASAVGVNGYISDGCHGERLWEYDIPQFDDCVDVSSYTQPRSVVAGSFQSGQIVYIYSDPNCQNQLNSADSLVCFTLPDDSIQSFSVARAIT</sequence>
<name>A0AB34KH60_9PEZI</name>
<dbReference type="Proteomes" id="UP000803884">
    <property type="component" value="Unassembled WGS sequence"/>
</dbReference>
<evidence type="ECO:0000313" key="3">
    <source>
        <dbReference type="Proteomes" id="UP000803884"/>
    </source>
</evidence>
<feature type="signal peptide" evidence="1">
    <location>
        <begin position="1"/>
        <end position="17"/>
    </location>
</feature>
<dbReference type="EMBL" id="JAAQHG020000029">
    <property type="protein sequence ID" value="KAL1584085.1"/>
    <property type="molecule type" value="Genomic_DNA"/>
</dbReference>
<reference evidence="2 3" key="1">
    <citation type="journal article" date="2020" name="Microbiol. Resour. Announc.">
        <title>Draft Genome Sequence of a Cladosporium Species Isolated from the Mesophotic Ascidian Didemnum maculosum.</title>
        <authorList>
            <person name="Gioti A."/>
            <person name="Siaperas R."/>
            <person name="Nikolaivits E."/>
            <person name="Le Goff G."/>
            <person name="Ouazzani J."/>
            <person name="Kotoulas G."/>
            <person name="Topakas E."/>
        </authorList>
    </citation>
    <scope>NUCLEOTIDE SEQUENCE [LARGE SCALE GENOMIC DNA]</scope>
    <source>
        <strain evidence="2 3">TM138-S3</strain>
    </source>
</reference>
<comment type="caution">
    <text evidence="2">The sequence shown here is derived from an EMBL/GenBank/DDBJ whole genome shotgun (WGS) entry which is preliminary data.</text>
</comment>
<protein>
    <submittedName>
        <fullName evidence="2">Uncharacterized protein</fullName>
    </submittedName>
</protein>
<dbReference type="GeneID" id="96009540"/>
<evidence type="ECO:0000313" key="2">
    <source>
        <dbReference type="EMBL" id="KAL1584085.1"/>
    </source>
</evidence>
<accession>A0AB34KH60</accession>
<dbReference type="RefSeq" id="XP_069227191.1">
    <property type="nucleotide sequence ID" value="XM_069376702.1"/>
</dbReference>
<proteinExistence type="predicted"/>
<dbReference type="AlphaFoldDB" id="A0AB34KH60"/>
<feature type="chain" id="PRO_5044191690" evidence="1">
    <location>
        <begin position="18"/>
        <end position="105"/>
    </location>
</feature>
<organism evidence="2 3">
    <name type="scientific">Cladosporium halotolerans</name>
    <dbReference type="NCBI Taxonomy" id="1052096"/>
    <lineage>
        <taxon>Eukaryota</taxon>
        <taxon>Fungi</taxon>
        <taxon>Dikarya</taxon>
        <taxon>Ascomycota</taxon>
        <taxon>Pezizomycotina</taxon>
        <taxon>Dothideomycetes</taxon>
        <taxon>Dothideomycetidae</taxon>
        <taxon>Cladosporiales</taxon>
        <taxon>Cladosporiaceae</taxon>
        <taxon>Cladosporium</taxon>
    </lineage>
</organism>
<evidence type="ECO:0000256" key="1">
    <source>
        <dbReference type="SAM" id="SignalP"/>
    </source>
</evidence>
<gene>
    <name evidence="2" type="ORF">WHR41_08098</name>
</gene>
<keyword evidence="3" id="KW-1185">Reference proteome</keyword>